<dbReference type="SUPFAM" id="SSF52266">
    <property type="entry name" value="SGNH hydrolase"/>
    <property type="match status" value="1"/>
</dbReference>
<dbReference type="Gene3D" id="3.40.50.1110">
    <property type="entry name" value="SGNH hydrolase"/>
    <property type="match status" value="1"/>
</dbReference>
<dbReference type="PANTHER" id="PTHR30383">
    <property type="entry name" value="THIOESTERASE 1/PROTEASE 1/LYSOPHOSPHOLIPASE L1"/>
    <property type="match status" value="1"/>
</dbReference>
<dbReference type="OMA" id="SRNDQGV"/>
<feature type="domain" description="SGNH hydrolase-type esterase" evidence="1">
    <location>
        <begin position="3"/>
        <end position="164"/>
    </location>
</feature>
<keyword evidence="3" id="KW-1185">Reference proteome</keyword>
<evidence type="ECO:0000313" key="2">
    <source>
        <dbReference type="EMBL" id="CCH90113.1"/>
    </source>
</evidence>
<name>I4F3A0_MODI5</name>
<dbReference type="GO" id="GO:0004622">
    <property type="term" value="F:phosphatidylcholine lysophospholipase activity"/>
    <property type="evidence" value="ECO:0007669"/>
    <property type="project" value="TreeGrafter"/>
</dbReference>
<dbReference type="CDD" id="cd00229">
    <property type="entry name" value="SGNH_hydrolase"/>
    <property type="match status" value="1"/>
</dbReference>
<dbReference type="STRING" id="477641.MODMU_4732"/>
<dbReference type="AlphaFoldDB" id="I4F3A0"/>
<dbReference type="InterPro" id="IPR051532">
    <property type="entry name" value="Ester_Hydrolysis_Enzymes"/>
</dbReference>
<organism evidence="2 3">
    <name type="scientific">Modestobacter italicus (strain DSM 44449 / CECT 9708 / BC 501)</name>
    <dbReference type="NCBI Taxonomy" id="2732864"/>
    <lineage>
        <taxon>Bacteria</taxon>
        <taxon>Bacillati</taxon>
        <taxon>Actinomycetota</taxon>
        <taxon>Actinomycetes</taxon>
        <taxon>Geodermatophilales</taxon>
        <taxon>Geodermatophilaceae</taxon>
        <taxon>Modestobacter</taxon>
    </lineage>
</organism>
<accession>I4F3A0</accession>
<sequence length="179" mass="18041">MVFLGDSYTVGVGGTGYVARTAAELGWVAYAQGESGTGYRNPSTTPGQTVFGDRIAGVVAADPDVVVVQGSTNDVGERPRLVQAAATDLYAALHTALPAARLVVLGPLSPPDVDAGAVLALRDALAAAASAAGLPYIDPVAGGWLTPPDGLFADGLHPNDAGYAQLSDDLAAALHRLGY</sequence>
<protein>
    <recommendedName>
        <fullName evidence="1">SGNH hydrolase-type esterase domain-containing protein</fullName>
    </recommendedName>
</protein>
<dbReference type="KEGG" id="mmar:MODMU_4732"/>
<reference evidence="2 3" key="1">
    <citation type="journal article" date="2012" name="J. Bacteriol.">
        <title>Genome Sequence of Radiation-Resistant Modestobacter marinus Strain BC501, a Representative Actinobacterium That Thrives on Calcareous Stone Surfaces.</title>
        <authorList>
            <person name="Normand P."/>
            <person name="Gury J."/>
            <person name="Pujic P."/>
            <person name="Chouaia B."/>
            <person name="Crotti E."/>
            <person name="Brusetti L."/>
            <person name="Daffonchio D."/>
            <person name="Vacherie B."/>
            <person name="Barbe V."/>
            <person name="Medigue C."/>
            <person name="Calteau A."/>
            <person name="Ghodhbane-Gtari F."/>
            <person name="Essoussi I."/>
            <person name="Nouioui I."/>
            <person name="Abbassi-Ghozzi I."/>
            <person name="Gtari M."/>
        </authorList>
    </citation>
    <scope>NUCLEOTIDE SEQUENCE [LARGE SCALE GENOMIC DNA]</scope>
    <source>
        <strain evidence="3">BC 501</strain>
    </source>
</reference>
<dbReference type="eggNOG" id="COG2755">
    <property type="taxonomic scope" value="Bacteria"/>
</dbReference>
<dbReference type="InterPro" id="IPR036514">
    <property type="entry name" value="SGNH_hydro_sf"/>
</dbReference>
<proteinExistence type="predicted"/>
<evidence type="ECO:0000313" key="3">
    <source>
        <dbReference type="Proteomes" id="UP000006461"/>
    </source>
</evidence>
<dbReference type="Pfam" id="PF13472">
    <property type="entry name" value="Lipase_GDSL_2"/>
    <property type="match status" value="1"/>
</dbReference>
<dbReference type="HOGENOM" id="CLU_092396_0_0_11"/>
<dbReference type="InterPro" id="IPR013830">
    <property type="entry name" value="SGNH_hydro"/>
</dbReference>
<gene>
    <name evidence="2" type="ordered locus">MODMU_4732</name>
</gene>
<evidence type="ECO:0000259" key="1">
    <source>
        <dbReference type="Pfam" id="PF13472"/>
    </source>
</evidence>
<dbReference type="PANTHER" id="PTHR30383:SF5">
    <property type="entry name" value="SGNH HYDROLASE-TYPE ESTERASE DOMAIN-CONTAINING PROTEIN"/>
    <property type="match status" value="1"/>
</dbReference>
<dbReference type="EMBL" id="FO203431">
    <property type="protein sequence ID" value="CCH90113.1"/>
    <property type="molecule type" value="Genomic_DNA"/>
</dbReference>
<dbReference type="Proteomes" id="UP000006461">
    <property type="component" value="Chromosome"/>
</dbReference>